<evidence type="ECO:0000256" key="4">
    <source>
        <dbReference type="PIRSR" id="PIRSR000103-1"/>
    </source>
</evidence>
<sequence>MNVSYIGLGAMGYPMAGHIARHFSTGVWNRTAAKADAHAAEHGSRVLGSVREAAEADLLITCLPTSLEVEALLPEVLSGARAGLIWMDCTSGDPVASQRIAAKLAEHGVRFLDAPLSGGTAGAQAGRMSVMVGGSEELLAQVRPVLQTCASTIVRVGDVGAGHAVKAINNMLLAVNLWAAGEGLAALAATGGIDLRAALEVINASSGRSNVTENLIPQRVLTREFPATFALGLLAKDAGIALDLSRAAGCASPAFALIESLYRAAKREVGAEVDHTAVVRYIERLAGTEVRA</sequence>
<dbReference type="EMBL" id="JACHHG010000012">
    <property type="protein sequence ID" value="MBB6099563.1"/>
    <property type="molecule type" value="Genomic_DNA"/>
</dbReference>
<accession>A0A841I2R2</accession>
<reference evidence="7 8" key="1">
    <citation type="submission" date="2020-08" db="EMBL/GenBank/DDBJ databases">
        <title>Genomic Encyclopedia of Type Strains, Phase IV (KMG-IV): sequencing the most valuable type-strain genomes for metagenomic binning, comparative biology and taxonomic classification.</title>
        <authorList>
            <person name="Goeker M."/>
        </authorList>
    </citation>
    <scope>NUCLEOTIDE SEQUENCE [LARGE SCALE GENOMIC DNA]</scope>
    <source>
        <strain evidence="7 8">DSM 21458</strain>
    </source>
</reference>
<evidence type="ECO:0000313" key="8">
    <source>
        <dbReference type="Proteomes" id="UP000569951"/>
    </source>
</evidence>
<dbReference type="Pfam" id="PF03446">
    <property type="entry name" value="NAD_binding_2"/>
    <property type="match status" value="1"/>
</dbReference>
<comment type="similarity">
    <text evidence="1">Belongs to the HIBADH-related family.</text>
</comment>
<keyword evidence="2 7" id="KW-0560">Oxidoreductase</keyword>
<dbReference type="PIRSF" id="PIRSF000103">
    <property type="entry name" value="HIBADH"/>
    <property type="match status" value="1"/>
</dbReference>
<dbReference type="RefSeq" id="WP_183988307.1">
    <property type="nucleotide sequence ID" value="NZ_JACHHG010000012.1"/>
</dbReference>
<evidence type="ECO:0000256" key="1">
    <source>
        <dbReference type="ARBA" id="ARBA00009080"/>
    </source>
</evidence>
<dbReference type="InterPro" id="IPR008927">
    <property type="entry name" value="6-PGluconate_DH-like_C_sf"/>
</dbReference>
<dbReference type="AlphaFoldDB" id="A0A841I2R2"/>
<dbReference type="GO" id="GO:0051287">
    <property type="term" value="F:NAD binding"/>
    <property type="evidence" value="ECO:0007669"/>
    <property type="project" value="InterPro"/>
</dbReference>
<comment type="caution">
    <text evidence="7">The sequence shown here is derived from an EMBL/GenBank/DDBJ whole genome shotgun (WGS) entry which is preliminary data.</text>
</comment>
<dbReference type="PROSITE" id="PS00895">
    <property type="entry name" value="3_HYDROXYISOBUT_DH"/>
    <property type="match status" value="1"/>
</dbReference>
<dbReference type="SUPFAM" id="SSF48179">
    <property type="entry name" value="6-phosphogluconate dehydrogenase C-terminal domain-like"/>
    <property type="match status" value="1"/>
</dbReference>
<dbReference type="InterPro" id="IPR006115">
    <property type="entry name" value="6PGDH_NADP-bd"/>
</dbReference>
<dbReference type="InterPro" id="IPR002204">
    <property type="entry name" value="3-OH-isobutyrate_DH-rel_CS"/>
</dbReference>
<dbReference type="InterPro" id="IPR036291">
    <property type="entry name" value="NAD(P)-bd_dom_sf"/>
</dbReference>
<feature type="domain" description="3-hydroxyisobutyrate dehydrogenase-like NAD-binding" evidence="6">
    <location>
        <begin position="160"/>
        <end position="282"/>
    </location>
</feature>
<dbReference type="PANTHER" id="PTHR43060:SF15">
    <property type="entry name" value="3-HYDROXYISOBUTYRATE DEHYDROGENASE-LIKE 1, MITOCHONDRIAL-RELATED"/>
    <property type="match status" value="1"/>
</dbReference>
<dbReference type="GO" id="GO:0050661">
    <property type="term" value="F:NADP binding"/>
    <property type="evidence" value="ECO:0007669"/>
    <property type="project" value="InterPro"/>
</dbReference>
<dbReference type="InterPro" id="IPR013328">
    <property type="entry name" value="6PGD_dom2"/>
</dbReference>
<feature type="domain" description="6-phosphogluconate dehydrogenase NADP-binding" evidence="5">
    <location>
        <begin position="3"/>
        <end position="157"/>
    </location>
</feature>
<gene>
    <name evidence="7" type="ORF">HNR42_003013</name>
</gene>
<evidence type="ECO:0000313" key="7">
    <source>
        <dbReference type="EMBL" id="MBB6099563.1"/>
    </source>
</evidence>
<dbReference type="PANTHER" id="PTHR43060">
    <property type="entry name" value="3-HYDROXYISOBUTYRATE DEHYDROGENASE-LIKE 1, MITOCHONDRIAL-RELATED"/>
    <property type="match status" value="1"/>
</dbReference>
<protein>
    <submittedName>
        <fullName evidence="7">3-hydroxyisobutyrate dehydrogenase</fullName>
        <ecNumber evidence="7">1.1.1.31</ecNumber>
    </submittedName>
</protein>
<dbReference type="Pfam" id="PF14833">
    <property type="entry name" value="NAD_binding_11"/>
    <property type="match status" value="1"/>
</dbReference>
<evidence type="ECO:0000259" key="6">
    <source>
        <dbReference type="Pfam" id="PF14833"/>
    </source>
</evidence>
<feature type="active site" evidence="4">
    <location>
        <position position="166"/>
    </location>
</feature>
<evidence type="ECO:0000259" key="5">
    <source>
        <dbReference type="Pfam" id="PF03446"/>
    </source>
</evidence>
<keyword evidence="3" id="KW-0520">NAD</keyword>
<dbReference type="Proteomes" id="UP000569951">
    <property type="component" value="Unassembled WGS sequence"/>
</dbReference>
<organism evidence="7 8">
    <name type="scientific">Deinobacterium chartae</name>
    <dbReference type="NCBI Taxonomy" id="521158"/>
    <lineage>
        <taxon>Bacteria</taxon>
        <taxon>Thermotogati</taxon>
        <taxon>Deinococcota</taxon>
        <taxon>Deinococci</taxon>
        <taxon>Deinococcales</taxon>
        <taxon>Deinococcaceae</taxon>
        <taxon>Deinobacterium</taxon>
    </lineage>
</organism>
<evidence type="ECO:0000256" key="2">
    <source>
        <dbReference type="ARBA" id="ARBA00023002"/>
    </source>
</evidence>
<dbReference type="Gene3D" id="1.10.1040.10">
    <property type="entry name" value="N-(1-d-carboxylethyl)-l-norvaline Dehydrogenase, domain 2"/>
    <property type="match status" value="1"/>
</dbReference>
<dbReference type="Gene3D" id="3.40.50.720">
    <property type="entry name" value="NAD(P)-binding Rossmann-like Domain"/>
    <property type="match status" value="1"/>
</dbReference>
<dbReference type="GO" id="GO:0008442">
    <property type="term" value="F:3-hydroxyisobutyrate dehydrogenase activity"/>
    <property type="evidence" value="ECO:0007669"/>
    <property type="project" value="UniProtKB-EC"/>
</dbReference>
<evidence type="ECO:0000256" key="3">
    <source>
        <dbReference type="ARBA" id="ARBA00023027"/>
    </source>
</evidence>
<keyword evidence="8" id="KW-1185">Reference proteome</keyword>
<dbReference type="SUPFAM" id="SSF51735">
    <property type="entry name" value="NAD(P)-binding Rossmann-fold domains"/>
    <property type="match status" value="1"/>
</dbReference>
<dbReference type="EC" id="1.1.1.31" evidence="7"/>
<name>A0A841I2R2_9DEIO</name>
<dbReference type="InterPro" id="IPR015815">
    <property type="entry name" value="HIBADH-related"/>
</dbReference>
<proteinExistence type="inferred from homology"/>
<dbReference type="InterPro" id="IPR029154">
    <property type="entry name" value="HIBADH-like_NADP-bd"/>
</dbReference>
<dbReference type="GO" id="GO:0016054">
    <property type="term" value="P:organic acid catabolic process"/>
    <property type="evidence" value="ECO:0007669"/>
    <property type="project" value="UniProtKB-ARBA"/>
</dbReference>